<name>A0A4R5Q7X7_9PROT</name>
<accession>A0A4R5Q7X7</accession>
<dbReference type="AlphaFoldDB" id="A0A4R5Q7X7"/>
<protein>
    <submittedName>
        <fullName evidence="1">Uncharacterized protein</fullName>
    </submittedName>
</protein>
<gene>
    <name evidence="1" type="ORF">E2C06_29535</name>
</gene>
<dbReference type="InterPro" id="IPR036188">
    <property type="entry name" value="FAD/NAD-bd_sf"/>
</dbReference>
<dbReference type="RefSeq" id="WP_133292169.1">
    <property type="nucleotide sequence ID" value="NZ_SMSJ01000084.1"/>
</dbReference>
<dbReference type="Gene3D" id="3.50.50.60">
    <property type="entry name" value="FAD/NAD(P)-binding domain"/>
    <property type="match status" value="1"/>
</dbReference>
<evidence type="ECO:0000313" key="2">
    <source>
        <dbReference type="Proteomes" id="UP000295096"/>
    </source>
</evidence>
<organism evidence="1 2">
    <name type="scientific">Dankookia rubra</name>
    <dbReference type="NCBI Taxonomy" id="1442381"/>
    <lineage>
        <taxon>Bacteria</taxon>
        <taxon>Pseudomonadati</taxon>
        <taxon>Pseudomonadota</taxon>
        <taxon>Alphaproteobacteria</taxon>
        <taxon>Acetobacterales</taxon>
        <taxon>Roseomonadaceae</taxon>
        <taxon>Dankookia</taxon>
    </lineage>
</organism>
<dbReference type="Proteomes" id="UP000295096">
    <property type="component" value="Unassembled WGS sequence"/>
</dbReference>
<sequence length="184" mass="19160">MKSAAGLADAGYGSVTAIRPAMPCAVRTRTARRQVECEGLPPPPEQGGLGDVAAAAPGREDRFRGACGSLRPLARLETDAAAWPDRTPIAADAIIRRTGFRPAPGRLAPLGLAQPDERVVVGPVARALAEPRLFWLLGYGNWTGLALATLAGVTRAMREAAQQVAQASGRSGTVMRISAAARTL</sequence>
<proteinExistence type="predicted"/>
<evidence type="ECO:0000313" key="1">
    <source>
        <dbReference type="EMBL" id="TDH59032.1"/>
    </source>
</evidence>
<dbReference type="EMBL" id="SMSJ01000084">
    <property type="protein sequence ID" value="TDH59032.1"/>
    <property type="molecule type" value="Genomic_DNA"/>
</dbReference>
<dbReference type="OrthoDB" id="9773233at2"/>
<comment type="caution">
    <text evidence="1">The sequence shown here is derived from an EMBL/GenBank/DDBJ whole genome shotgun (WGS) entry which is preliminary data.</text>
</comment>
<reference evidence="1 2" key="1">
    <citation type="journal article" date="2016" name="J. Microbiol.">
        <title>Dankookia rubra gen. nov., sp. nov., an alphaproteobacterium isolated from sediment of a shallow stream.</title>
        <authorList>
            <person name="Kim W.H."/>
            <person name="Kim D.H."/>
            <person name="Kang K."/>
            <person name="Ahn T.Y."/>
        </authorList>
    </citation>
    <scope>NUCLEOTIDE SEQUENCE [LARGE SCALE GENOMIC DNA]</scope>
    <source>
        <strain evidence="1 2">JCM30602</strain>
    </source>
</reference>
<keyword evidence="2" id="KW-1185">Reference proteome</keyword>